<evidence type="ECO:0000256" key="2">
    <source>
        <dbReference type="ARBA" id="ARBA00022448"/>
    </source>
</evidence>
<gene>
    <name evidence="9" type="ORF">SAMN05660299_01084</name>
</gene>
<dbReference type="InterPro" id="IPR020846">
    <property type="entry name" value="MFS_dom"/>
</dbReference>
<dbReference type="InterPro" id="IPR011701">
    <property type="entry name" value="MFS"/>
</dbReference>
<protein>
    <submittedName>
        <fullName evidence="9">Predicted arabinose efflux permease, MFS family</fullName>
    </submittedName>
</protein>
<feature type="transmembrane region" description="Helical" evidence="7">
    <location>
        <begin position="305"/>
        <end position="327"/>
    </location>
</feature>
<evidence type="ECO:0000256" key="7">
    <source>
        <dbReference type="SAM" id="Phobius"/>
    </source>
</evidence>
<feature type="transmembrane region" description="Helical" evidence="7">
    <location>
        <begin position="206"/>
        <end position="227"/>
    </location>
</feature>
<dbReference type="InterPro" id="IPR036259">
    <property type="entry name" value="MFS_trans_sf"/>
</dbReference>
<keyword evidence="3" id="KW-1003">Cell membrane</keyword>
<dbReference type="SUPFAM" id="SSF103473">
    <property type="entry name" value="MFS general substrate transporter"/>
    <property type="match status" value="1"/>
</dbReference>
<dbReference type="GO" id="GO:0022857">
    <property type="term" value="F:transmembrane transporter activity"/>
    <property type="evidence" value="ECO:0007669"/>
    <property type="project" value="InterPro"/>
</dbReference>
<dbReference type="GO" id="GO:0005886">
    <property type="term" value="C:plasma membrane"/>
    <property type="evidence" value="ECO:0007669"/>
    <property type="project" value="UniProtKB-SubCell"/>
</dbReference>
<evidence type="ECO:0000259" key="8">
    <source>
        <dbReference type="PROSITE" id="PS50850"/>
    </source>
</evidence>
<evidence type="ECO:0000256" key="3">
    <source>
        <dbReference type="ARBA" id="ARBA00022475"/>
    </source>
</evidence>
<keyword evidence="10" id="KW-1185">Reference proteome</keyword>
<feature type="transmembrane region" description="Helical" evidence="7">
    <location>
        <begin position="371"/>
        <end position="389"/>
    </location>
</feature>
<keyword evidence="5 7" id="KW-1133">Transmembrane helix</keyword>
<dbReference type="Gene3D" id="1.20.1250.20">
    <property type="entry name" value="MFS general substrate transporter like domains"/>
    <property type="match status" value="2"/>
</dbReference>
<dbReference type="CDD" id="cd17391">
    <property type="entry name" value="MFS_MdtG_MDR_like"/>
    <property type="match status" value="1"/>
</dbReference>
<accession>A0A1G9U1M3</accession>
<sequence>MDTWKRNLWICWLGSFATSAALSQVAPILPLYIHELGMVNIGDIAIWSGFAYGATTFIMAIVSPVWGKLADKYGRKPMLLRASFGMTIILIFTAFVTSVPQLVAMRMLLGTISGFNSGAITLIATQTPREKAGWALGTLSTGSVSGTLLGPMLGGYLVEIIGIRYSFVIMAGLLFIAFLLSLFFIHEDFSPKTRHMQKFSEIWHSLPNHSLFFSMFVTTFFIQLALFSIEPVITIYVRMLSVRTDHLAFISGLVFASSGVSTMLFAPWLGKVSDRIGAHKVIFAALLIGALLFIPQAFVQNEWQLMGLRFGVGIATGAMLPSINTMLKQNTPSEVAGRIFSINQSAQFLGVFMGSILGGQIAAHWGIRNVFFITSFLLFLNAVDVYFNVLRKIDLQDEEANHQPVYQVHSR</sequence>
<reference evidence="9 10" key="1">
    <citation type="submission" date="2016-10" db="EMBL/GenBank/DDBJ databases">
        <authorList>
            <person name="de Groot N.N."/>
        </authorList>
    </citation>
    <scope>NUCLEOTIDE SEQUENCE [LARGE SCALE GENOMIC DNA]</scope>
    <source>
        <strain evidence="9 10">DSM 16981</strain>
    </source>
</reference>
<feature type="transmembrane region" description="Helical" evidence="7">
    <location>
        <begin position="78"/>
        <end position="97"/>
    </location>
</feature>
<proteinExistence type="predicted"/>
<feature type="transmembrane region" description="Helical" evidence="7">
    <location>
        <begin position="103"/>
        <end position="124"/>
    </location>
</feature>
<feature type="transmembrane region" description="Helical" evidence="7">
    <location>
        <begin position="47"/>
        <end position="66"/>
    </location>
</feature>
<name>A0A1G9U1M3_9FIRM</name>
<dbReference type="RefSeq" id="WP_091648975.1">
    <property type="nucleotide sequence ID" value="NZ_FNHQ01000008.1"/>
</dbReference>
<keyword evidence="2" id="KW-0813">Transport</keyword>
<dbReference type="PANTHER" id="PTHR43414:SF6">
    <property type="entry name" value="MULTIDRUG RESISTANCE PROTEIN MDTG"/>
    <property type="match status" value="1"/>
</dbReference>
<evidence type="ECO:0000256" key="5">
    <source>
        <dbReference type="ARBA" id="ARBA00022989"/>
    </source>
</evidence>
<evidence type="ECO:0000256" key="4">
    <source>
        <dbReference type="ARBA" id="ARBA00022692"/>
    </source>
</evidence>
<evidence type="ECO:0000313" key="10">
    <source>
        <dbReference type="Proteomes" id="UP000199309"/>
    </source>
</evidence>
<evidence type="ECO:0000313" key="9">
    <source>
        <dbReference type="EMBL" id="SDM53846.1"/>
    </source>
</evidence>
<comment type="subcellular location">
    <subcellularLocation>
        <location evidence="1">Cell membrane</location>
        <topology evidence="1">Multi-pass membrane protein</topology>
    </subcellularLocation>
</comment>
<feature type="transmembrane region" description="Helical" evidence="7">
    <location>
        <begin position="163"/>
        <end position="185"/>
    </location>
</feature>
<dbReference type="OrthoDB" id="65739at2"/>
<evidence type="ECO:0000256" key="1">
    <source>
        <dbReference type="ARBA" id="ARBA00004651"/>
    </source>
</evidence>
<dbReference type="Pfam" id="PF07690">
    <property type="entry name" value="MFS_1"/>
    <property type="match status" value="2"/>
</dbReference>
<feature type="transmembrane region" description="Helical" evidence="7">
    <location>
        <begin position="281"/>
        <end position="299"/>
    </location>
</feature>
<dbReference type="EMBL" id="FNHQ01000008">
    <property type="protein sequence ID" value="SDM53846.1"/>
    <property type="molecule type" value="Genomic_DNA"/>
</dbReference>
<feature type="transmembrane region" description="Helical" evidence="7">
    <location>
        <begin position="136"/>
        <end position="157"/>
    </location>
</feature>
<organism evidence="9 10">
    <name type="scientific">Megasphaera paucivorans</name>
    <dbReference type="NCBI Taxonomy" id="349095"/>
    <lineage>
        <taxon>Bacteria</taxon>
        <taxon>Bacillati</taxon>
        <taxon>Bacillota</taxon>
        <taxon>Negativicutes</taxon>
        <taxon>Veillonellales</taxon>
        <taxon>Veillonellaceae</taxon>
        <taxon>Megasphaera</taxon>
    </lineage>
</organism>
<dbReference type="AlphaFoldDB" id="A0A1G9U1M3"/>
<dbReference type="STRING" id="349095.SAMN05660299_01084"/>
<dbReference type="PROSITE" id="PS50850">
    <property type="entry name" value="MFS"/>
    <property type="match status" value="1"/>
</dbReference>
<keyword evidence="6 7" id="KW-0472">Membrane</keyword>
<evidence type="ECO:0000256" key="6">
    <source>
        <dbReference type="ARBA" id="ARBA00023136"/>
    </source>
</evidence>
<keyword evidence="4 7" id="KW-0812">Transmembrane</keyword>
<feature type="transmembrane region" description="Helical" evidence="7">
    <location>
        <begin position="348"/>
        <end position="365"/>
    </location>
</feature>
<dbReference type="PANTHER" id="PTHR43414">
    <property type="entry name" value="MULTIDRUG RESISTANCE PROTEIN MDTG"/>
    <property type="match status" value="1"/>
</dbReference>
<dbReference type="Proteomes" id="UP000199309">
    <property type="component" value="Unassembled WGS sequence"/>
</dbReference>
<feature type="domain" description="Major facilitator superfamily (MFS) profile" evidence="8">
    <location>
        <begin position="7"/>
        <end position="393"/>
    </location>
</feature>
<feature type="transmembrane region" description="Helical" evidence="7">
    <location>
        <begin position="247"/>
        <end position="269"/>
    </location>
</feature>